<dbReference type="EMBL" id="SMLW01000617">
    <property type="protein sequence ID" value="MTI27216.1"/>
    <property type="molecule type" value="Genomic_DNA"/>
</dbReference>
<feature type="transmembrane region" description="Helical" evidence="1">
    <location>
        <begin position="237"/>
        <end position="260"/>
    </location>
</feature>
<feature type="transmembrane region" description="Helical" evidence="1">
    <location>
        <begin position="384"/>
        <end position="406"/>
    </location>
</feature>
<dbReference type="PROSITE" id="PS51257">
    <property type="entry name" value="PROKAR_LIPOPROTEIN"/>
    <property type="match status" value="1"/>
</dbReference>
<evidence type="ECO:0000313" key="3">
    <source>
        <dbReference type="Proteomes" id="UP000798808"/>
    </source>
</evidence>
<feature type="transmembrane region" description="Helical" evidence="1">
    <location>
        <begin position="77"/>
        <end position="95"/>
    </location>
</feature>
<feature type="transmembrane region" description="Helical" evidence="1">
    <location>
        <begin position="101"/>
        <end position="120"/>
    </location>
</feature>
<evidence type="ECO:0000256" key="1">
    <source>
        <dbReference type="SAM" id="Phobius"/>
    </source>
</evidence>
<dbReference type="RefSeq" id="WP_155174219.1">
    <property type="nucleotide sequence ID" value="NZ_BAAAFL010000068.1"/>
</dbReference>
<reference evidence="2 3" key="1">
    <citation type="submission" date="2019-02" db="EMBL/GenBank/DDBJ databases">
        <authorList>
            <person name="Goldberg S.R."/>
            <person name="Haltli B.A."/>
            <person name="Correa H."/>
            <person name="Russell K.G."/>
        </authorList>
    </citation>
    <scope>NUCLEOTIDE SEQUENCE [LARGE SCALE GENOMIC DNA]</scope>
    <source>
        <strain evidence="2 3">JCM 16186</strain>
    </source>
</reference>
<feature type="transmembrane region" description="Helical" evidence="1">
    <location>
        <begin position="314"/>
        <end position="337"/>
    </location>
</feature>
<feature type="transmembrane region" description="Helical" evidence="1">
    <location>
        <begin position="213"/>
        <end position="231"/>
    </location>
</feature>
<keyword evidence="1" id="KW-1133">Transmembrane helix</keyword>
<protein>
    <recommendedName>
        <fullName evidence="4">NnrS family protein</fullName>
    </recommendedName>
</protein>
<keyword evidence="1" id="KW-0472">Membrane</keyword>
<accession>A0ABW9RTJ5</accession>
<feature type="transmembrane region" description="Helical" evidence="1">
    <location>
        <begin position="141"/>
        <end position="164"/>
    </location>
</feature>
<keyword evidence="3" id="KW-1185">Reference proteome</keyword>
<proteinExistence type="predicted"/>
<name>A0ABW9RTJ5_9BACT</name>
<organism evidence="2 3">
    <name type="scientific">Fulvivirga kasyanovii</name>
    <dbReference type="NCBI Taxonomy" id="396812"/>
    <lineage>
        <taxon>Bacteria</taxon>
        <taxon>Pseudomonadati</taxon>
        <taxon>Bacteroidota</taxon>
        <taxon>Cytophagia</taxon>
        <taxon>Cytophagales</taxon>
        <taxon>Fulvivirgaceae</taxon>
        <taxon>Fulvivirga</taxon>
    </lineage>
</organism>
<feature type="transmembrane region" description="Helical" evidence="1">
    <location>
        <begin position="281"/>
        <end position="302"/>
    </location>
</feature>
<feature type="transmembrane region" description="Helical" evidence="1">
    <location>
        <begin position="12"/>
        <end position="36"/>
    </location>
</feature>
<dbReference type="Proteomes" id="UP000798808">
    <property type="component" value="Unassembled WGS sequence"/>
</dbReference>
<evidence type="ECO:0000313" key="2">
    <source>
        <dbReference type="EMBL" id="MTI27216.1"/>
    </source>
</evidence>
<keyword evidence="1" id="KW-0812">Transmembrane</keyword>
<feature type="transmembrane region" description="Helical" evidence="1">
    <location>
        <begin position="48"/>
        <end position="70"/>
    </location>
</feature>
<sequence length="414" mass="47418">MNNSRMIKKWVFLSFVYLILVGFLGCLLRLIFFYPIEGVNFKYFLHGHSHLAFLGWLFNAFFAALVFTYVPEKAKTYKIMFWLLQVAVMGMLITFPIQGYAAASITFSTLHILLSYWFAGKFLRDTNKLHNRPLSLVFIRWGLLFMVLSSIGPFALGAIMAKGLGGSDLYQLAIYFYLHFQYDGWFSFAVFGLFFRILEINDIAFSNGHARRFLWLMLIACIPAYSLSTLWTQPHTYVYVIGFLSAILQLMALFYLMLIIKRAGKDMQTKLTPWTVRLFQFAYVSFIIKILLQFASAFPTIADLAFTVRNFTIGYLHIVFLGFVSTFLIGWFAQVNLISINSKLAKSGIVFFLLGFILSEAIIFLQPTLFMAGLGMLPFYFEGLFWVSLLMPVGVLFLVSGVRFLITKVPITGH</sequence>
<evidence type="ECO:0008006" key="4">
    <source>
        <dbReference type="Google" id="ProtNLM"/>
    </source>
</evidence>
<feature type="transmembrane region" description="Helical" evidence="1">
    <location>
        <begin position="349"/>
        <end position="372"/>
    </location>
</feature>
<gene>
    <name evidence="2" type="ORF">E1163_19835</name>
</gene>
<feature type="transmembrane region" description="Helical" evidence="1">
    <location>
        <begin position="184"/>
        <end position="201"/>
    </location>
</feature>
<comment type="caution">
    <text evidence="2">The sequence shown here is derived from an EMBL/GenBank/DDBJ whole genome shotgun (WGS) entry which is preliminary data.</text>
</comment>